<keyword evidence="7" id="KW-0175">Coiled coil</keyword>
<dbReference type="EC" id="3.1.11.6" evidence="6"/>
<dbReference type="GO" id="GO:0006308">
    <property type="term" value="P:DNA catabolic process"/>
    <property type="evidence" value="ECO:0007669"/>
    <property type="project" value="UniProtKB-UniRule"/>
</dbReference>
<evidence type="ECO:0000256" key="4">
    <source>
        <dbReference type="ARBA" id="ARBA00022801"/>
    </source>
</evidence>
<comment type="similarity">
    <text evidence="1 6">Belongs to the XseB family.</text>
</comment>
<dbReference type="PANTHER" id="PTHR34137">
    <property type="entry name" value="EXODEOXYRIBONUCLEASE 7 SMALL SUBUNIT"/>
    <property type="match status" value="1"/>
</dbReference>
<proteinExistence type="inferred from homology"/>
<dbReference type="STRING" id="862517.HMPREF9225_1513"/>
<reference evidence="8 9" key="1">
    <citation type="submission" date="2010-07" db="EMBL/GenBank/DDBJ databases">
        <authorList>
            <person name="Muzny D."/>
            <person name="Qin X."/>
            <person name="Deng J."/>
            <person name="Jiang H."/>
            <person name="Liu Y."/>
            <person name="Qu J."/>
            <person name="Song X.-Z."/>
            <person name="Zhang L."/>
            <person name="Thornton R."/>
            <person name="Coyle M."/>
            <person name="Francisco L."/>
            <person name="Jackson L."/>
            <person name="Javaid M."/>
            <person name="Korchina V."/>
            <person name="Kovar C."/>
            <person name="Mata R."/>
            <person name="Mathew T."/>
            <person name="Ngo R."/>
            <person name="Nguyen L."/>
            <person name="Nguyen N."/>
            <person name="Okwuonu G."/>
            <person name="Ongeri F."/>
            <person name="Pham C."/>
            <person name="Simmons D."/>
            <person name="Wilczek-Boney K."/>
            <person name="Hale W."/>
            <person name="Jakkamsetti A."/>
            <person name="Pham P."/>
            <person name="Ruth R."/>
            <person name="San Lucas F."/>
            <person name="Warren J."/>
            <person name="Zhang J."/>
            <person name="Zhao Z."/>
            <person name="Zhou C."/>
            <person name="Zhu D."/>
            <person name="Lee S."/>
            <person name="Bess C."/>
            <person name="Blankenburg K."/>
            <person name="Forbes L."/>
            <person name="Fu Q."/>
            <person name="Gubbala S."/>
            <person name="Hirani K."/>
            <person name="Jayaseelan J.C."/>
            <person name="Lara F."/>
            <person name="Munidasa M."/>
            <person name="Palculict T."/>
            <person name="Patil S."/>
            <person name="Pu L.-L."/>
            <person name="Saada N."/>
            <person name="Tang L."/>
            <person name="Weissenberger G."/>
            <person name="Zhu Y."/>
            <person name="Hemphill L."/>
            <person name="Shang Y."/>
            <person name="Youmans B."/>
            <person name="Ayvaz T."/>
            <person name="Ross M."/>
            <person name="Santibanez J."/>
            <person name="Aqrawi P."/>
            <person name="Gross S."/>
            <person name="Joshi V."/>
            <person name="Fowler G."/>
            <person name="Nazareth L."/>
            <person name="Reid J."/>
            <person name="Worley K."/>
            <person name="Petrosino J."/>
            <person name="Highlander S."/>
            <person name="Gibbs R."/>
        </authorList>
    </citation>
    <scope>NUCLEOTIDE SEQUENCE [LARGE SCALE GENOMIC DNA]</scope>
    <source>
        <strain evidence="8 9">ATCC BAA-1640</strain>
    </source>
</reference>
<dbReference type="NCBIfam" id="TIGR01280">
    <property type="entry name" value="xseB"/>
    <property type="match status" value="1"/>
</dbReference>
<dbReference type="InterPro" id="IPR037004">
    <property type="entry name" value="Exonuc_VII_ssu_sf"/>
</dbReference>
<feature type="coiled-coil region" evidence="7">
    <location>
        <begin position="3"/>
        <end position="61"/>
    </location>
</feature>
<evidence type="ECO:0000256" key="2">
    <source>
        <dbReference type="ARBA" id="ARBA00022490"/>
    </source>
</evidence>
<keyword evidence="3 6" id="KW-0540">Nuclease</keyword>
<dbReference type="GO" id="GO:0005829">
    <property type="term" value="C:cytosol"/>
    <property type="evidence" value="ECO:0007669"/>
    <property type="project" value="TreeGrafter"/>
</dbReference>
<dbReference type="PIRSF" id="PIRSF006488">
    <property type="entry name" value="Exonuc_VII_S"/>
    <property type="match status" value="1"/>
</dbReference>
<keyword evidence="2 6" id="KW-0963">Cytoplasm</keyword>
<sequence>MENLSYEESVKRLEKIVEDLESGNLSLDESIKKYEEGIALYKNCSKLLQEYENKVEILSKNQDGEIKLEEFSRDNK</sequence>
<evidence type="ECO:0000256" key="1">
    <source>
        <dbReference type="ARBA" id="ARBA00009998"/>
    </source>
</evidence>
<keyword evidence="4 6" id="KW-0378">Hydrolase</keyword>
<dbReference type="GO" id="GO:0009318">
    <property type="term" value="C:exodeoxyribonuclease VII complex"/>
    <property type="evidence" value="ECO:0007669"/>
    <property type="project" value="UniProtKB-UniRule"/>
</dbReference>
<dbReference type="AlphaFoldDB" id="E0NMX4"/>
<dbReference type="GO" id="GO:0008855">
    <property type="term" value="F:exodeoxyribonuclease VII activity"/>
    <property type="evidence" value="ECO:0007669"/>
    <property type="project" value="UniProtKB-UniRule"/>
</dbReference>
<dbReference type="NCBIfam" id="NF002140">
    <property type="entry name" value="PRK00977.1-4"/>
    <property type="match status" value="1"/>
</dbReference>
<keyword evidence="9" id="KW-1185">Reference proteome</keyword>
<comment type="function">
    <text evidence="6">Bidirectionally degrades single-stranded DNA into large acid-insoluble oligonucleotides, which are then degraded further into small acid-soluble oligonucleotides.</text>
</comment>
<comment type="catalytic activity">
    <reaction evidence="6">
        <text>Exonucleolytic cleavage in either 5'- to 3'- or 3'- to 5'-direction to yield nucleoside 5'-phosphates.</text>
        <dbReference type="EC" id="3.1.11.6"/>
    </reaction>
</comment>
<dbReference type="Proteomes" id="UP000003280">
    <property type="component" value="Unassembled WGS sequence"/>
</dbReference>
<comment type="subunit">
    <text evidence="6">Heterooligomer composed of large and small subunits.</text>
</comment>
<dbReference type="PANTHER" id="PTHR34137:SF1">
    <property type="entry name" value="EXODEOXYRIBONUCLEASE 7 SMALL SUBUNIT"/>
    <property type="match status" value="1"/>
</dbReference>
<comment type="caution">
    <text evidence="8">The sequence shown here is derived from an EMBL/GenBank/DDBJ whole genome shotgun (WGS) entry which is preliminary data.</text>
</comment>
<dbReference type="SUPFAM" id="SSF116842">
    <property type="entry name" value="XseB-like"/>
    <property type="match status" value="1"/>
</dbReference>
<comment type="subcellular location">
    <subcellularLocation>
        <location evidence="6">Cytoplasm</location>
    </subcellularLocation>
</comment>
<dbReference type="Gene3D" id="1.10.287.1040">
    <property type="entry name" value="Exonuclease VII, small subunit"/>
    <property type="match status" value="1"/>
</dbReference>
<dbReference type="eggNOG" id="COG1722">
    <property type="taxonomic scope" value="Bacteria"/>
</dbReference>
<evidence type="ECO:0000256" key="5">
    <source>
        <dbReference type="ARBA" id="ARBA00022839"/>
    </source>
</evidence>
<name>E0NMX4_9FIRM</name>
<protein>
    <recommendedName>
        <fullName evidence="6">Exodeoxyribonuclease 7 small subunit</fullName>
        <ecNumber evidence="6">3.1.11.6</ecNumber>
    </recommendedName>
    <alternativeName>
        <fullName evidence="6">Exodeoxyribonuclease VII small subunit</fullName>
        <shortName evidence="6">Exonuclease VII small subunit</shortName>
    </alternativeName>
</protein>
<keyword evidence="5 6" id="KW-0269">Exonuclease</keyword>
<dbReference type="InterPro" id="IPR003761">
    <property type="entry name" value="Exonuc_VII_S"/>
</dbReference>
<evidence type="ECO:0000256" key="3">
    <source>
        <dbReference type="ARBA" id="ARBA00022722"/>
    </source>
</evidence>
<organism evidence="8 9">
    <name type="scientific">Peptoniphilus duerdenii ATCC BAA-1640</name>
    <dbReference type="NCBI Taxonomy" id="862517"/>
    <lineage>
        <taxon>Bacteria</taxon>
        <taxon>Bacillati</taxon>
        <taxon>Bacillota</taxon>
        <taxon>Tissierellia</taxon>
        <taxon>Tissierellales</taxon>
        <taxon>Peptoniphilaceae</taxon>
        <taxon>Peptoniphilus</taxon>
    </lineage>
</organism>
<dbReference type="HAMAP" id="MF_00337">
    <property type="entry name" value="Exonuc_7_S"/>
    <property type="match status" value="1"/>
</dbReference>
<accession>E0NMX4</accession>
<dbReference type="HOGENOM" id="CLU_145918_3_4_9"/>
<evidence type="ECO:0000313" key="8">
    <source>
        <dbReference type="EMBL" id="EFM24942.1"/>
    </source>
</evidence>
<dbReference type="OrthoDB" id="1697399at2"/>
<evidence type="ECO:0000256" key="7">
    <source>
        <dbReference type="SAM" id="Coils"/>
    </source>
</evidence>
<evidence type="ECO:0000313" key="9">
    <source>
        <dbReference type="Proteomes" id="UP000003280"/>
    </source>
</evidence>
<gene>
    <name evidence="6 8" type="primary">xseB</name>
    <name evidence="8" type="ORF">HMPREF9225_1513</name>
</gene>
<dbReference type="Pfam" id="PF02609">
    <property type="entry name" value="Exonuc_VII_S"/>
    <property type="match status" value="1"/>
</dbReference>
<evidence type="ECO:0000256" key="6">
    <source>
        <dbReference type="HAMAP-Rule" id="MF_00337"/>
    </source>
</evidence>
<dbReference type="RefSeq" id="WP_008902303.1">
    <property type="nucleotide sequence ID" value="NZ_GL397071.1"/>
</dbReference>
<dbReference type="EMBL" id="AEEH01000047">
    <property type="protein sequence ID" value="EFM24942.1"/>
    <property type="molecule type" value="Genomic_DNA"/>
</dbReference>